<keyword evidence="4 9" id="KW-0489">Methyltransferase</keyword>
<evidence type="ECO:0000256" key="9">
    <source>
        <dbReference type="RuleBase" id="RU365074"/>
    </source>
</evidence>
<dbReference type="Pfam" id="PF05148">
    <property type="entry name" value="Methyltransf_8"/>
    <property type="match status" value="1"/>
</dbReference>
<comment type="subcellular location">
    <subcellularLocation>
        <location evidence="1 9">Nucleus</location>
        <location evidence="1 9">Nucleolus</location>
    </subcellularLocation>
</comment>
<evidence type="ECO:0000313" key="11">
    <source>
        <dbReference type="EMBL" id="RDX56201.1"/>
    </source>
</evidence>
<evidence type="ECO:0000256" key="7">
    <source>
        <dbReference type="ARBA" id="ARBA00023242"/>
    </source>
</evidence>
<evidence type="ECO:0000256" key="3">
    <source>
        <dbReference type="ARBA" id="ARBA00022552"/>
    </source>
</evidence>
<feature type="compositionally biased region" description="Basic residues" evidence="10">
    <location>
        <begin position="147"/>
        <end position="156"/>
    </location>
</feature>
<dbReference type="Gene3D" id="3.40.50.150">
    <property type="entry name" value="Vaccinia Virus protein VP39"/>
    <property type="match status" value="1"/>
</dbReference>
<comment type="similarity">
    <text evidence="2 9">Belongs to the methyltransferase superfamily. RRP8 family.</text>
</comment>
<evidence type="ECO:0000256" key="1">
    <source>
        <dbReference type="ARBA" id="ARBA00004604"/>
    </source>
</evidence>
<evidence type="ECO:0000256" key="6">
    <source>
        <dbReference type="ARBA" id="ARBA00022691"/>
    </source>
</evidence>
<dbReference type="GO" id="GO:0042273">
    <property type="term" value="P:ribosomal large subunit biogenesis"/>
    <property type="evidence" value="ECO:0007669"/>
    <property type="project" value="TreeGrafter"/>
</dbReference>
<evidence type="ECO:0000256" key="8">
    <source>
        <dbReference type="ARBA" id="ARBA00076672"/>
    </source>
</evidence>
<evidence type="ECO:0000256" key="2">
    <source>
        <dbReference type="ARBA" id="ARBA00006301"/>
    </source>
</evidence>
<dbReference type="InterPro" id="IPR007823">
    <property type="entry name" value="RRP8"/>
</dbReference>
<dbReference type="Proteomes" id="UP000256964">
    <property type="component" value="Unassembled WGS sequence"/>
</dbReference>
<dbReference type="SUPFAM" id="SSF53335">
    <property type="entry name" value="S-adenosyl-L-methionine-dependent methyltransferases"/>
    <property type="match status" value="1"/>
</dbReference>
<keyword evidence="5 9" id="KW-0808">Transferase</keyword>
<reference evidence="11 12" key="1">
    <citation type="journal article" date="2018" name="Biotechnol. Biofuels">
        <title>Integrative visual omics of the white-rot fungus Polyporus brumalis exposes the biotechnological potential of its oxidative enzymes for delignifying raw plant biomass.</title>
        <authorList>
            <person name="Miyauchi S."/>
            <person name="Rancon A."/>
            <person name="Drula E."/>
            <person name="Hage H."/>
            <person name="Chaduli D."/>
            <person name="Favel A."/>
            <person name="Grisel S."/>
            <person name="Henrissat B."/>
            <person name="Herpoel-Gimbert I."/>
            <person name="Ruiz-Duenas F.J."/>
            <person name="Chevret D."/>
            <person name="Hainaut M."/>
            <person name="Lin J."/>
            <person name="Wang M."/>
            <person name="Pangilinan J."/>
            <person name="Lipzen A."/>
            <person name="Lesage-Meessen L."/>
            <person name="Navarro D."/>
            <person name="Riley R."/>
            <person name="Grigoriev I.V."/>
            <person name="Zhou S."/>
            <person name="Raouche S."/>
            <person name="Rosso M.N."/>
        </authorList>
    </citation>
    <scope>NUCLEOTIDE SEQUENCE [LARGE SCALE GENOMIC DNA]</scope>
    <source>
        <strain evidence="11 12">BRFM 1820</strain>
    </source>
</reference>
<name>A0A371DUL1_9APHY</name>
<dbReference type="InterPro" id="IPR029063">
    <property type="entry name" value="SAM-dependent_MTases_sf"/>
</dbReference>
<feature type="region of interest" description="Disordered" evidence="10">
    <location>
        <begin position="1"/>
        <end position="198"/>
    </location>
</feature>
<proteinExistence type="inferred from homology"/>
<evidence type="ECO:0000256" key="10">
    <source>
        <dbReference type="SAM" id="MobiDB-lite"/>
    </source>
</evidence>
<dbReference type="PANTHER" id="PTHR12787:SF0">
    <property type="entry name" value="RIBOSOMAL RNA-PROCESSING PROTEIN 8"/>
    <property type="match status" value="1"/>
</dbReference>
<dbReference type="InterPro" id="IPR042036">
    <property type="entry name" value="RRP8_N"/>
</dbReference>
<dbReference type="EC" id="2.1.1.-" evidence="9"/>
<dbReference type="GO" id="GO:0016433">
    <property type="term" value="F:rRNA (adenine) methyltransferase activity"/>
    <property type="evidence" value="ECO:0007669"/>
    <property type="project" value="TreeGrafter"/>
</dbReference>
<protein>
    <recommendedName>
        <fullName evidence="8 9">Ribosomal RNA-processing protein 8</fullName>
        <ecNumber evidence="9">2.1.1.-</ecNumber>
    </recommendedName>
</protein>
<evidence type="ECO:0000256" key="4">
    <source>
        <dbReference type="ARBA" id="ARBA00022603"/>
    </source>
</evidence>
<gene>
    <name evidence="11" type="ORF">OH76DRAFT_1396540</name>
</gene>
<accession>A0A371DUL1</accession>
<dbReference type="GO" id="GO:0005730">
    <property type="term" value="C:nucleolus"/>
    <property type="evidence" value="ECO:0007669"/>
    <property type="project" value="UniProtKB-SubCell"/>
</dbReference>
<dbReference type="EMBL" id="KZ857381">
    <property type="protein sequence ID" value="RDX56201.1"/>
    <property type="molecule type" value="Genomic_DNA"/>
</dbReference>
<comment type="function">
    <text evidence="9">S-adenosyl-L-methionine-dependent methyltransferase that specifically methylates the N(1) position of adenine in helix 25.1 in 25S rRNA. Required both for ribosomal 40S and 60S subunits biogenesis. Required for efficient pre-rRNA cleavage at site A2.</text>
</comment>
<dbReference type="AlphaFoldDB" id="A0A371DUL1"/>
<evidence type="ECO:0000256" key="5">
    <source>
        <dbReference type="ARBA" id="ARBA00022679"/>
    </source>
</evidence>
<organism evidence="11 12">
    <name type="scientific">Lentinus brumalis</name>
    <dbReference type="NCBI Taxonomy" id="2498619"/>
    <lineage>
        <taxon>Eukaryota</taxon>
        <taxon>Fungi</taxon>
        <taxon>Dikarya</taxon>
        <taxon>Basidiomycota</taxon>
        <taxon>Agaricomycotina</taxon>
        <taxon>Agaricomycetes</taxon>
        <taxon>Polyporales</taxon>
        <taxon>Polyporaceae</taxon>
        <taxon>Lentinus</taxon>
    </lineage>
</organism>
<dbReference type="OrthoDB" id="10258825at2759"/>
<dbReference type="PANTHER" id="PTHR12787">
    <property type="entry name" value="RIBOSOMAL RNA-PROCESSING PROTEIN 8"/>
    <property type="match status" value="1"/>
</dbReference>
<sequence>MSLFEVPGWNVPAAPVAQNNKKRKRPGPKDKDSDDVDEAERIHAAQKNIEKLMRSLGQGMDALDDHASATVSKKKQKHEGKEKKEKASKAVDKQGKKQEQQRGRTADKTSKKGGAEQRPKSQTKSETDAAAGPSSAAKQEAHVSPAKNKKKQKRKQVRAESVDAGSEAESRRESLPVVSVATPSAVKATNKGKSKDEEQGLTALQAGLRKKLDGARFRWINEMLYKSDSGKAHELMSQDPVVFADYHVGFRHQVESWPTNPVAHYISSLSSYPAKTVIADLGCGDAALARALVPKDMTVLSFDLVSDGAYVIEADTCSRVPLPGSEPGPGGGKSDGEGQVVDVVVCALSLMGTNWPGCIREAWRILRSGGELKVAEVASRFTDVDDFVSFISSIGFKLKSKDERNTHFTLFEFKKVPRQPFSDQDWTKLSSRGSILKPCEYKRR</sequence>
<keyword evidence="6 9" id="KW-0949">S-adenosyl-L-methionine</keyword>
<dbReference type="Gene3D" id="1.10.10.2150">
    <property type="entry name" value="Ribosomal RNA-processing protein 8, N-terminal domain"/>
    <property type="match status" value="1"/>
</dbReference>
<dbReference type="STRING" id="139420.A0A371DUL1"/>
<feature type="compositionally biased region" description="Basic and acidic residues" evidence="10">
    <location>
        <begin position="39"/>
        <end position="53"/>
    </location>
</feature>
<evidence type="ECO:0000313" key="12">
    <source>
        <dbReference type="Proteomes" id="UP000256964"/>
    </source>
</evidence>
<dbReference type="FunFam" id="1.10.10.2150:FF:000001">
    <property type="entry name" value="Ribosomal RNA-processing protein 8"/>
    <property type="match status" value="1"/>
</dbReference>
<feature type="compositionally biased region" description="Basic and acidic residues" evidence="10">
    <location>
        <begin position="79"/>
        <end position="127"/>
    </location>
</feature>
<keyword evidence="3 9" id="KW-0698">rRNA processing</keyword>
<keyword evidence="12" id="KW-1185">Reference proteome</keyword>
<keyword evidence="7 9" id="KW-0539">Nucleus</keyword>